<dbReference type="Proteomes" id="UP000796761">
    <property type="component" value="Unassembled WGS sequence"/>
</dbReference>
<dbReference type="EMBL" id="SWJQ01001218">
    <property type="protein sequence ID" value="TRZ08881.1"/>
    <property type="molecule type" value="Genomic_DNA"/>
</dbReference>
<protein>
    <submittedName>
        <fullName evidence="1">Uncharacterized protein</fullName>
    </submittedName>
</protein>
<evidence type="ECO:0000313" key="2">
    <source>
        <dbReference type="Proteomes" id="UP000796761"/>
    </source>
</evidence>
<gene>
    <name evidence="1" type="ORF">HGM15179_018224</name>
</gene>
<dbReference type="AlphaFoldDB" id="A0A8K1LCF7"/>
<keyword evidence="2" id="KW-1185">Reference proteome</keyword>
<accession>A0A8K1LCF7</accession>
<proteinExistence type="predicted"/>
<name>A0A8K1LCF7_9PASS</name>
<reference evidence="1" key="1">
    <citation type="submission" date="2019-04" db="EMBL/GenBank/DDBJ databases">
        <title>Genome assembly of Zosterops borbonicus 15179.</title>
        <authorList>
            <person name="Leroy T."/>
            <person name="Anselmetti Y."/>
            <person name="Tilak M.-K."/>
            <person name="Nabholz B."/>
        </authorList>
    </citation>
    <scope>NUCLEOTIDE SEQUENCE</scope>
    <source>
        <strain evidence="1">HGM_15179</strain>
        <tissue evidence="1">Muscle</tissue>
    </source>
</reference>
<evidence type="ECO:0000313" key="1">
    <source>
        <dbReference type="EMBL" id="TRZ08881.1"/>
    </source>
</evidence>
<organism evidence="1 2">
    <name type="scientific">Zosterops borbonicus</name>
    <dbReference type="NCBI Taxonomy" id="364589"/>
    <lineage>
        <taxon>Eukaryota</taxon>
        <taxon>Metazoa</taxon>
        <taxon>Chordata</taxon>
        <taxon>Craniata</taxon>
        <taxon>Vertebrata</taxon>
        <taxon>Euteleostomi</taxon>
        <taxon>Archelosauria</taxon>
        <taxon>Archosauria</taxon>
        <taxon>Dinosauria</taxon>
        <taxon>Saurischia</taxon>
        <taxon>Theropoda</taxon>
        <taxon>Coelurosauria</taxon>
        <taxon>Aves</taxon>
        <taxon>Neognathae</taxon>
        <taxon>Neoaves</taxon>
        <taxon>Telluraves</taxon>
        <taxon>Australaves</taxon>
        <taxon>Passeriformes</taxon>
        <taxon>Sylvioidea</taxon>
        <taxon>Zosteropidae</taxon>
        <taxon>Zosterops</taxon>
    </lineage>
</organism>
<sequence length="96" mass="10932">MRTQISCRDSDLEKLRGPAVQEGTPADFGGLVQTIKNYQGRLLRDSRIGFANVDYHICNRNGKAWLEMAHSPRMDFYFTATKKPDTNLDGQLHLHP</sequence>
<comment type="caution">
    <text evidence="1">The sequence shown here is derived from an EMBL/GenBank/DDBJ whole genome shotgun (WGS) entry which is preliminary data.</text>
</comment>